<keyword evidence="19" id="KW-1185">Reference proteome</keyword>
<dbReference type="InterPro" id="IPR014001">
    <property type="entry name" value="Helicase_ATP-bd"/>
</dbReference>
<dbReference type="EC" id="3.6.4.13" evidence="3"/>
<evidence type="ECO:0000259" key="15">
    <source>
        <dbReference type="PROSITE" id="PS51192"/>
    </source>
</evidence>
<evidence type="ECO:0000256" key="6">
    <source>
        <dbReference type="ARBA" id="ARBA00022741"/>
    </source>
</evidence>
<dbReference type="GO" id="GO:0003676">
    <property type="term" value="F:nucleic acid binding"/>
    <property type="evidence" value="ECO:0007669"/>
    <property type="project" value="InterPro"/>
</dbReference>
<evidence type="ECO:0000313" key="18">
    <source>
        <dbReference type="EMBL" id="DAZ94733.1"/>
    </source>
</evidence>
<dbReference type="Gene3D" id="3.40.50.300">
    <property type="entry name" value="P-loop containing nucleotide triphosphate hydrolases"/>
    <property type="match status" value="2"/>
</dbReference>
<dbReference type="InterPro" id="IPR044742">
    <property type="entry name" value="DEAD/DEAH_RhlB"/>
</dbReference>
<dbReference type="GO" id="GO:0005524">
    <property type="term" value="F:ATP binding"/>
    <property type="evidence" value="ECO:0007669"/>
    <property type="project" value="UniProtKB-KW"/>
</dbReference>
<evidence type="ECO:0000256" key="4">
    <source>
        <dbReference type="ARBA" id="ARBA00022517"/>
    </source>
</evidence>
<dbReference type="CDD" id="cd18787">
    <property type="entry name" value="SF2_C_DEAD"/>
    <property type="match status" value="1"/>
</dbReference>
<dbReference type="PROSITE" id="PS00039">
    <property type="entry name" value="DEAD_ATP_HELICASE"/>
    <property type="match status" value="1"/>
</dbReference>
<name>A0AAV2YN12_9STRA</name>
<feature type="compositionally biased region" description="Basic and acidic residues" evidence="14">
    <location>
        <begin position="1"/>
        <end position="11"/>
    </location>
</feature>
<feature type="short sequence motif" description="Q motif" evidence="12">
    <location>
        <begin position="161"/>
        <end position="187"/>
    </location>
</feature>
<dbReference type="Pfam" id="PF00270">
    <property type="entry name" value="DEAD"/>
    <property type="match status" value="1"/>
</dbReference>
<evidence type="ECO:0000256" key="13">
    <source>
        <dbReference type="RuleBase" id="RU000492"/>
    </source>
</evidence>
<comment type="function">
    <text evidence="11">ATP-dependent RNA helicase required for 60S ribosomal subunit synthesis. Involved in efficient pre-rRNA processing, predominantly at site A3, which is necessary for the normal formation of 25S and 5.8S rRNAs.</text>
</comment>
<evidence type="ECO:0000256" key="10">
    <source>
        <dbReference type="ARBA" id="ARBA00023242"/>
    </source>
</evidence>
<evidence type="ECO:0000256" key="7">
    <source>
        <dbReference type="ARBA" id="ARBA00022801"/>
    </source>
</evidence>
<evidence type="ECO:0000313" key="19">
    <source>
        <dbReference type="Proteomes" id="UP001146120"/>
    </source>
</evidence>
<dbReference type="Pfam" id="PF00271">
    <property type="entry name" value="Helicase_C"/>
    <property type="match status" value="1"/>
</dbReference>
<evidence type="ECO:0000256" key="12">
    <source>
        <dbReference type="PROSITE-ProRule" id="PRU00552"/>
    </source>
</evidence>
<dbReference type="PANTHER" id="PTHR47958">
    <property type="entry name" value="ATP-DEPENDENT RNA HELICASE DBP3"/>
    <property type="match status" value="1"/>
</dbReference>
<keyword evidence="5" id="KW-0698">rRNA processing</keyword>
<dbReference type="InterPro" id="IPR001650">
    <property type="entry name" value="Helicase_C-like"/>
</dbReference>
<dbReference type="FunFam" id="3.40.50.300:FF:000008">
    <property type="entry name" value="ATP-dependent RNA helicase RhlB"/>
    <property type="match status" value="1"/>
</dbReference>
<evidence type="ECO:0000259" key="17">
    <source>
        <dbReference type="PROSITE" id="PS51195"/>
    </source>
</evidence>
<reference evidence="18" key="2">
    <citation type="journal article" date="2023" name="Microbiol Resour">
        <title>Decontamination and Annotation of the Draft Genome Sequence of the Oomycete Lagenidium giganteum ARSEF 373.</title>
        <authorList>
            <person name="Morgan W.R."/>
            <person name="Tartar A."/>
        </authorList>
    </citation>
    <scope>NUCLEOTIDE SEQUENCE</scope>
    <source>
        <strain evidence="18">ARSEF 373</strain>
    </source>
</reference>
<dbReference type="PROSITE" id="PS51192">
    <property type="entry name" value="HELICASE_ATP_BIND_1"/>
    <property type="match status" value="1"/>
</dbReference>
<comment type="subcellular location">
    <subcellularLocation>
        <location evidence="1">Nucleus</location>
        <location evidence="1">Nucleolus</location>
    </subcellularLocation>
</comment>
<dbReference type="SUPFAM" id="SSF52540">
    <property type="entry name" value="P-loop containing nucleoside triphosphate hydrolases"/>
    <property type="match status" value="1"/>
</dbReference>
<dbReference type="FunFam" id="3.40.50.300:FF:000079">
    <property type="entry name" value="probable ATP-dependent RNA helicase DDX17"/>
    <property type="match status" value="1"/>
</dbReference>
<feature type="domain" description="Helicase C-terminal" evidence="16">
    <location>
        <begin position="378"/>
        <end position="541"/>
    </location>
</feature>
<protein>
    <recommendedName>
        <fullName evidence="3">RNA helicase</fullName>
        <ecNumber evidence="3">3.6.4.13</ecNumber>
    </recommendedName>
</protein>
<keyword evidence="7 13" id="KW-0378">Hydrolase</keyword>
<comment type="similarity">
    <text evidence="2">Belongs to the DEAD box helicase family. DDX5/DBP2 subfamily.</text>
</comment>
<feature type="domain" description="DEAD-box RNA helicase Q" evidence="17">
    <location>
        <begin position="161"/>
        <end position="187"/>
    </location>
</feature>
<feature type="compositionally biased region" description="Basic and acidic residues" evidence="14">
    <location>
        <begin position="21"/>
        <end position="49"/>
    </location>
</feature>
<proteinExistence type="inferred from homology"/>
<keyword evidence="6 13" id="KW-0547">Nucleotide-binding</keyword>
<evidence type="ECO:0000259" key="16">
    <source>
        <dbReference type="PROSITE" id="PS51194"/>
    </source>
</evidence>
<evidence type="ECO:0000256" key="9">
    <source>
        <dbReference type="ARBA" id="ARBA00022840"/>
    </source>
</evidence>
<dbReference type="PROSITE" id="PS51194">
    <property type="entry name" value="HELICASE_CTER"/>
    <property type="match status" value="1"/>
</dbReference>
<accession>A0AAV2YN12</accession>
<reference evidence="18" key="1">
    <citation type="submission" date="2022-11" db="EMBL/GenBank/DDBJ databases">
        <authorList>
            <person name="Morgan W.R."/>
            <person name="Tartar A."/>
        </authorList>
    </citation>
    <scope>NUCLEOTIDE SEQUENCE</scope>
    <source>
        <strain evidence="18">ARSEF 373</strain>
    </source>
</reference>
<dbReference type="PROSITE" id="PS51195">
    <property type="entry name" value="Q_MOTIF"/>
    <property type="match status" value="1"/>
</dbReference>
<evidence type="ECO:0000256" key="2">
    <source>
        <dbReference type="ARBA" id="ARBA00009334"/>
    </source>
</evidence>
<sequence length="575" mass="63741">MSEMDAKAQRKLEKKMKKAQRKAEEAAAAEKNKENAPETVEKTEDAAVKKDKKKSKKDKKRARETEAEAEAANGDVSEKKDKKKSKKDMKQKTQGSDELVAATDFSSGPYQQPAAKDGSFKKAFYVESSSTAKMSNDEVSKFHQDNEMTISGNHCLYRPVRSFSDVNFPKDVMAACEGFKTPTPIQAQCWPILASGRDIIGIAETGSGKTLAFSLPGLIHINDQPKLSSKHPGPRMLVVAPTRELAMQSATVIKEAGKKCGIKSTCIYGGVPKHVQKKELRDGVHVVVATPGRLKDLVEEGSCNLSHVTFVVLDEADRMLDDGFEKDIRKIIGSTHPERQIAMFSATWPQSIQALAHEFLEDPVKVTIGSDDLAASQNVTQIVEVVEDRARDARVHTLLQKYHSSRKNLVLIFVLYKKEADRVERALSQRGWKCAAIHGDRSQQQRTEAVEKFKAGDVPLLIATDVAARGLDIRGVEYVINYSFPLTIEDYVHRIGRTGRGGMKGTAHTFFTANDKPRAGELVNVLRDSNQPVPEALMKFGTHVKKKEHKLYGAFAKDVDMNKKATKITFDSDDE</sequence>
<evidence type="ECO:0000256" key="8">
    <source>
        <dbReference type="ARBA" id="ARBA00022806"/>
    </source>
</evidence>
<evidence type="ECO:0000256" key="11">
    <source>
        <dbReference type="ARBA" id="ARBA00037449"/>
    </source>
</evidence>
<gene>
    <name evidence="18" type="ORF">N0F65_012686</name>
</gene>
<feature type="region of interest" description="Disordered" evidence="14">
    <location>
        <begin position="1"/>
        <end position="102"/>
    </location>
</feature>
<dbReference type="EMBL" id="DAKRPA010000236">
    <property type="protein sequence ID" value="DAZ94733.1"/>
    <property type="molecule type" value="Genomic_DNA"/>
</dbReference>
<dbReference type="InterPro" id="IPR000629">
    <property type="entry name" value="RNA-helicase_DEAD-box_CS"/>
</dbReference>
<dbReference type="InterPro" id="IPR014014">
    <property type="entry name" value="RNA_helicase_DEAD_Q_motif"/>
</dbReference>
<keyword evidence="10" id="KW-0539">Nucleus</keyword>
<dbReference type="AlphaFoldDB" id="A0AAV2YN12"/>
<comment type="caution">
    <text evidence="18">The sequence shown here is derived from an EMBL/GenBank/DDBJ whole genome shotgun (WGS) entry which is preliminary data.</text>
</comment>
<dbReference type="InterPro" id="IPR027417">
    <property type="entry name" value="P-loop_NTPase"/>
</dbReference>
<keyword evidence="4" id="KW-0690">Ribosome biogenesis</keyword>
<evidence type="ECO:0000256" key="3">
    <source>
        <dbReference type="ARBA" id="ARBA00012552"/>
    </source>
</evidence>
<feature type="domain" description="Helicase ATP-binding" evidence="15">
    <location>
        <begin position="190"/>
        <end position="366"/>
    </location>
</feature>
<keyword evidence="8 13" id="KW-0347">Helicase</keyword>
<evidence type="ECO:0000256" key="5">
    <source>
        <dbReference type="ARBA" id="ARBA00022552"/>
    </source>
</evidence>
<dbReference type="Proteomes" id="UP001146120">
    <property type="component" value="Unassembled WGS sequence"/>
</dbReference>
<dbReference type="SMART" id="SM00487">
    <property type="entry name" value="DEXDc"/>
    <property type="match status" value="1"/>
</dbReference>
<dbReference type="InterPro" id="IPR011545">
    <property type="entry name" value="DEAD/DEAH_box_helicase_dom"/>
</dbReference>
<evidence type="ECO:0000256" key="14">
    <source>
        <dbReference type="SAM" id="MobiDB-lite"/>
    </source>
</evidence>
<dbReference type="GO" id="GO:0003724">
    <property type="term" value="F:RNA helicase activity"/>
    <property type="evidence" value="ECO:0007669"/>
    <property type="project" value="UniProtKB-EC"/>
</dbReference>
<feature type="compositionally biased region" description="Basic residues" evidence="14">
    <location>
        <begin position="50"/>
        <end position="60"/>
    </location>
</feature>
<dbReference type="CDD" id="cd00268">
    <property type="entry name" value="DEADc"/>
    <property type="match status" value="1"/>
</dbReference>
<dbReference type="SMART" id="SM00490">
    <property type="entry name" value="HELICc"/>
    <property type="match status" value="1"/>
</dbReference>
<keyword evidence="9 13" id="KW-0067">ATP-binding</keyword>
<organism evidence="18 19">
    <name type="scientific">Lagenidium giganteum</name>
    <dbReference type="NCBI Taxonomy" id="4803"/>
    <lineage>
        <taxon>Eukaryota</taxon>
        <taxon>Sar</taxon>
        <taxon>Stramenopiles</taxon>
        <taxon>Oomycota</taxon>
        <taxon>Peronosporomycetes</taxon>
        <taxon>Pythiales</taxon>
        <taxon>Pythiaceae</taxon>
    </lineage>
</organism>
<dbReference type="GO" id="GO:0016787">
    <property type="term" value="F:hydrolase activity"/>
    <property type="evidence" value="ECO:0007669"/>
    <property type="project" value="UniProtKB-KW"/>
</dbReference>
<evidence type="ECO:0000256" key="1">
    <source>
        <dbReference type="ARBA" id="ARBA00004604"/>
    </source>
</evidence>